<sequence length="99" mass="10587">MRPGHDGEDHLAGSGDLHTLNVKQLMKCCVEEITPDGRLIPLCAYNSVGYREQVRAAMSGVPVAKVAPNALPLADRLADTPYGSRTAAATRKAADDDQR</sequence>
<keyword evidence="2" id="KW-1185">Reference proteome</keyword>
<accession>A0ABV5EKV7</accession>
<dbReference type="EMBL" id="JAYMRP010000045">
    <property type="protein sequence ID" value="MFB8777485.1"/>
    <property type="molecule type" value="Genomic_DNA"/>
</dbReference>
<dbReference type="InterPro" id="IPR034474">
    <property type="entry name" value="Methyltransferase_Class_D"/>
</dbReference>
<dbReference type="RefSeq" id="WP_376735941.1">
    <property type="nucleotide sequence ID" value="NZ_JAYMRP010000045.1"/>
</dbReference>
<evidence type="ECO:0000313" key="2">
    <source>
        <dbReference type="Proteomes" id="UP001585080"/>
    </source>
</evidence>
<dbReference type="PANTHER" id="PTHR43306">
    <property type="entry name" value="7,8-DIHYDRO-6-HYDROXYMETHYLPTERIN DIMETHYLTRANSFERASE"/>
    <property type="match status" value="1"/>
</dbReference>
<protein>
    <submittedName>
        <fullName evidence="1">Uncharacterized protein</fullName>
    </submittedName>
</protein>
<evidence type="ECO:0000313" key="1">
    <source>
        <dbReference type="EMBL" id="MFB8777485.1"/>
    </source>
</evidence>
<dbReference type="Proteomes" id="UP001585080">
    <property type="component" value="Unassembled WGS sequence"/>
</dbReference>
<comment type="caution">
    <text evidence="1">The sequence shown here is derived from an EMBL/GenBank/DDBJ whole genome shotgun (WGS) entry which is preliminary data.</text>
</comment>
<gene>
    <name evidence="1" type="ORF">VSS16_33030</name>
</gene>
<organism evidence="1 2">
    <name type="scientific">Streptomyces broussonetiae</name>
    <dbReference type="NCBI Taxonomy" id="2686304"/>
    <lineage>
        <taxon>Bacteria</taxon>
        <taxon>Bacillati</taxon>
        <taxon>Actinomycetota</taxon>
        <taxon>Actinomycetes</taxon>
        <taxon>Kitasatosporales</taxon>
        <taxon>Streptomycetaceae</taxon>
        <taxon>Streptomyces</taxon>
    </lineage>
</organism>
<dbReference type="PANTHER" id="PTHR43306:SF1">
    <property type="entry name" value="7,8-DIHYDRO-6-HYDROXYMETHYLPTERIN DIMETHYLTRANSFERASE"/>
    <property type="match status" value="1"/>
</dbReference>
<name>A0ABV5EKV7_9ACTN</name>
<reference evidence="1 2" key="1">
    <citation type="submission" date="2024-01" db="EMBL/GenBank/DDBJ databases">
        <title>Genome mining of biosynthetic gene clusters to explore secondary metabolites of Streptomyces sp.</title>
        <authorList>
            <person name="Baig A."/>
            <person name="Ajitkumar Shintre N."/>
            <person name="Kumar H."/>
            <person name="Anbarasu A."/>
            <person name="Ramaiah S."/>
        </authorList>
    </citation>
    <scope>NUCLEOTIDE SEQUENCE [LARGE SCALE GENOMIC DNA]</scope>
    <source>
        <strain evidence="1 2">A57</strain>
    </source>
</reference>
<proteinExistence type="predicted"/>